<dbReference type="AlphaFoldDB" id="A0A6C0AH58"/>
<evidence type="ECO:0000313" key="1">
    <source>
        <dbReference type="EMBL" id="QHS78793.1"/>
    </source>
</evidence>
<reference evidence="1" key="1">
    <citation type="journal article" date="2020" name="Nature">
        <title>Giant virus diversity and host interactions through global metagenomics.</title>
        <authorList>
            <person name="Schulz F."/>
            <person name="Roux S."/>
            <person name="Paez-Espino D."/>
            <person name="Jungbluth S."/>
            <person name="Walsh D.A."/>
            <person name="Denef V.J."/>
            <person name="McMahon K.D."/>
            <person name="Konstantinidis K.T."/>
            <person name="Eloe-Fadrosh E.A."/>
            <person name="Kyrpides N.C."/>
            <person name="Woyke T."/>
        </authorList>
    </citation>
    <scope>NUCLEOTIDE SEQUENCE</scope>
    <source>
        <strain evidence="1">GVMAG-S-1024976-23</strain>
    </source>
</reference>
<dbReference type="EMBL" id="MN740604">
    <property type="protein sequence ID" value="QHS78793.1"/>
    <property type="molecule type" value="Genomic_DNA"/>
</dbReference>
<organism evidence="1">
    <name type="scientific">viral metagenome</name>
    <dbReference type="NCBI Taxonomy" id="1070528"/>
    <lineage>
        <taxon>unclassified sequences</taxon>
        <taxon>metagenomes</taxon>
        <taxon>organismal metagenomes</taxon>
    </lineage>
</organism>
<proteinExistence type="predicted"/>
<name>A0A6C0AH58_9ZZZZ</name>
<accession>A0A6C0AH58</accession>
<protein>
    <submittedName>
        <fullName evidence="1">Uncharacterized protein</fullName>
    </submittedName>
</protein>
<sequence length="126" mass="14742">MIPVDSMKSFRNKSICKNQCTYDTKQDSLDNNLNMEENPNIALQEELKQHLYESNKNKIKLSNSTPMHYWIRDLEIEAHKKALTGEGRMPHSPIMRKTCIQNLCDNVRNNEKCGCAYFFNMGRSHM</sequence>